<proteinExistence type="predicted"/>
<protein>
    <submittedName>
        <fullName evidence="2">DivIVA domain-containing protein</fullName>
    </submittedName>
</protein>
<sequence>MSIFLVLVAILIVGATAFFAVGRNRAGNAPASVREPGVVPGLVEPTPTLPPVLLPENPTADDVGRIRFSLGLRGYRMDQVDEVLDRLASALEERDELITVLREKRSPGQSEVQDEPQDREEESP</sequence>
<accession>A0A846RN30</accession>
<reference evidence="2 3" key="1">
    <citation type="submission" date="2020-03" db="EMBL/GenBank/DDBJ databases">
        <title>Sequencing the genomes of 1000 actinobacteria strains.</title>
        <authorList>
            <person name="Klenk H.-P."/>
        </authorList>
    </citation>
    <scope>NUCLEOTIDE SEQUENCE [LARGE SCALE GENOMIC DNA]</scope>
    <source>
        <strain evidence="2 3">DSM 16403</strain>
    </source>
</reference>
<feature type="compositionally biased region" description="Acidic residues" evidence="1">
    <location>
        <begin position="112"/>
        <end position="124"/>
    </location>
</feature>
<dbReference type="EMBL" id="JAATJL010000001">
    <property type="protein sequence ID" value="NJC23020.1"/>
    <property type="molecule type" value="Genomic_DNA"/>
</dbReference>
<evidence type="ECO:0000256" key="1">
    <source>
        <dbReference type="SAM" id="MobiDB-lite"/>
    </source>
</evidence>
<feature type="region of interest" description="Disordered" evidence="1">
    <location>
        <begin position="101"/>
        <end position="124"/>
    </location>
</feature>
<dbReference type="Gene3D" id="6.10.250.660">
    <property type="match status" value="1"/>
</dbReference>
<keyword evidence="3" id="KW-1185">Reference proteome</keyword>
<evidence type="ECO:0000313" key="2">
    <source>
        <dbReference type="EMBL" id="NJC23020.1"/>
    </source>
</evidence>
<gene>
    <name evidence="2" type="ORF">BJ994_002096</name>
</gene>
<dbReference type="NCBIfam" id="TIGR03544">
    <property type="entry name" value="DivI1A_domain"/>
    <property type="match status" value="1"/>
</dbReference>
<dbReference type="InterPro" id="IPR019933">
    <property type="entry name" value="DivIVA_domain"/>
</dbReference>
<dbReference type="RefSeq" id="WP_167993932.1">
    <property type="nucleotide sequence ID" value="NZ_JAATJL010000001.1"/>
</dbReference>
<evidence type="ECO:0000313" key="3">
    <source>
        <dbReference type="Proteomes" id="UP000547458"/>
    </source>
</evidence>
<dbReference type="AlphaFoldDB" id="A0A846RN30"/>
<comment type="caution">
    <text evidence="2">The sequence shown here is derived from an EMBL/GenBank/DDBJ whole genome shotgun (WGS) entry which is preliminary data.</text>
</comment>
<dbReference type="Proteomes" id="UP000547458">
    <property type="component" value="Unassembled WGS sequence"/>
</dbReference>
<organism evidence="2 3">
    <name type="scientific">Arthrobacter pigmenti</name>
    <dbReference type="NCBI Taxonomy" id="271432"/>
    <lineage>
        <taxon>Bacteria</taxon>
        <taxon>Bacillati</taxon>
        <taxon>Actinomycetota</taxon>
        <taxon>Actinomycetes</taxon>
        <taxon>Micrococcales</taxon>
        <taxon>Micrococcaceae</taxon>
        <taxon>Arthrobacter</taxon>
    </lineage>
</organism>
<name>A0A846RN30_9MICC</name>